<dbReference type="OrthoDB" id="306876at2759"/>
<dbReference type="InParanoid" id="A0A7R8Z1Y5"/>
<feature type="transmembrane region" description="Helical" evidence="5">
    <location>
        <begin position="284"/>
        <end position="302"/>
    </location>
</feature>
<dbReference type="Pfam" id="PF00892">
    <property type="entry name" value="EamA"/>
    <property type="match status" value="2"/>
</dbReference>
<dbReference type="Proteomes" id="UP000594454">
    <property type="component" value="Chromosome 6"/>
</dbReference>
<evidence type="ECO:0000256" key="5">
    <source>
        <dbReference type="SAM" id="Phobius"/>
    </source>
</evidence>
<feature type="transmembrane region" description="Helical" evidence="5">
    <location>
        <begin position="308"/>
        <end position="326"/>
    </location>
</feature>
<dbReference type="AlphaFoldDB" id="A0A7R8Z1Y5"/>
<feature type="transmembrane region" description="Helical" evidence="5">
    <location>
        <begin position="192"/>
        <end position="212"/>
    </location>
</feature>
<keyword evidence="4 5" id="KW-0472">Membrane</keyword>
<feature type="transmembrane region" description="Helical" evidence="5">
    <location>
        <begin position="224"/>
        <end position="243"/>
    </location>
</feature>
<feature type="transmembrane region" description="Helical" evidence="5">
    <location>
        <begin position="64"/>
        <end position="81"/>
    </location>
</feature>
<evidence type="ECO:0000256" key="4">
    <source>
        <dbReference type="ARBA" id="ARBA00023136"/>
    </source>
</evidence>
<dbReference type="InterPro" id="IPR000620">
    <property type="entry name" value="EamA_dom"/>
</dbReference>
<proteinExistence type="predicted"/>
<feature type="transmembrane region" description="Helical" evidence="5">
    <location>
        <begin position="255"/>
        <end position="277"/>
    </location>
</feature>
<evidence type="ECO:0000259" key="6">
    <source>
        <dbReference type="Pfam" id="PF00892"/>
    </source>
</evidence>
<comment type="subcellular location">
    <subcellularLocation>
        <location evidence="1">Membrane</location>
        <topology evidence="1">Multi-pass membrane protein</topology>
    </subcellularLocation>
</comment>
<name>A0A7R8Z1Y5_HERIL</name>
<accession>A0A7R8Z1Y5</accession>
<keyword evidence="2 5" id="KW-0812">Transmembrane</keyword>
<organism evidence="7 8">
    <name type="scientific">Hermetia illucens</name>
    <name type="common">Black soldier fly</name>
    <dbReference type="NCBI Taxonomy" id="343691"/>
    <lineage>
        <taxon>Eukaryota</taxon>
        <taxon>Metazoa</taxon>
        <taxon>Ecdysozoa</taxon>
        <taxon>Arthropoda</taxon>
        <taxon>Hexapoda</taxon>
        <taxon>Insecta</taxon>
        <taxon>Pterygota</taxon>
        <taxon>Neoptera</taxon>
        <taxon>Endopterygota</taxon>
        <taxon>Diptera</taxon>
        <taxon>Brachycera</taxon>
        <taxon>Stratiomyomorpha</taxon>
        <taxon>Stratiomyidae</taxon>
        <taxon>Hermetiinae</taxon>
        <taxon>Hermetia</taxon>
    </lineage>
</organism>
<gene>
    <name evidence="7" type="ORF">HERILL_LOCUS14793</name>
</gene>
<dbReference type="GO" id="GO:0016020">
    <property type="term" value="C:membrane"/>
    <property type="evidence" value="ECO:0007669"/>
    <property type="project" value="UniProtKB-SubCell"/>
</dbReference>
<dbReference type="PANTHER" id="PTHR22911">
    <property type="entry name" value="ACYL-MALONYL CONDENSING ENZYME-RELATED"/>
    <property type="match status" value="1"/>
</dbReference>
<evidence type="ECO:0000313" key="7">
    <source>
        <dbReference type="EMBL" id="CAD7092433.1"/>
    </source>
</evidence>
<dbReference type="SUPFAM" id="SSF103481">
    <property type="entry name" value="Multidrug resistance efflux transporter EmrE"/>
    <property type="match status" value="2"/>
</dbReference>
<dbReference type="OMA" id="PIASCYV"/>
<reference evidence="7 8" key="1">
    <citation type="submission" date="2020-11" db="EMBL/GenBank/DDBJ databases">
        <authorList>
            <person name="Wallbank WR R."/>
            <person name="Pardo Diaz C."/>
            <person name="Kozak K."/>
            <person name="Martin S."/>
            <person name="Jiggins C."/>
            <person name="Moest M."/>
            <person name="Warren A I."/>
            <person name="Generalovic N T."/>
            <person name="Byers J.R.P. K."/>
            <person name="Montejo-Kovacevich G."/>
            <person name="Yen C E."/>
        </authorList>
    </citation>
    <scope>NUCLEOTIDE SEQUENCE [LARGE SCALE GENOMIC DNA]</scope>
</reference>
<evidence type="ECO:0000256" key="1">
    <source>
        <dbReference type="ARBA" id="ARBA00004141"/>
    </source>
</evidence>
<protein>
    <recommendedName>
        <fullName evidence="6">EamA domain-containing protein</fullName>
    </recommendedName>
</protein>
<keyword evidence="8" id="KW-1185">Reference proteome</keyword>
<feature type="transmembrane region" description="Helical" evidence="5">
    <location>
        <begin position="30"/>
        <end position="52"/>
    </location>
</feature>
<dbReference type="EMBL" id="LR899014">
    <property type="protein sequence ID" value="CAD7092433.1"/>
    <property type="molecule type" value="Genomic_DNA"/>
</dbReference>
<dbReference type="FunCoup" id="A0A7R8Z1Y5">
    <property type="interactions" value="60"/>
</dbReference>
<sequence length="349" mass="38765">MSEHLELRQLVDGLSQRVSTRKWLTLNFSCPYLGIILATMSSLFFSLCSVIVKGLVDINPMELASFRFVGVLLPAIPIVIYKREPIFPRGKRIILILRCFMGTTGLVLSFYAFRHMPLADASVIIFSTPVFVAIFARLFLKEPCGYFNVVTIILTLIGVVLITRPPFIFGDDAAISSTSIADQNILTKQYDVWGPVAALSSTLFGANVYVLLRALKGLHFSVIMTNFGAFALVYTLIVCWMIGAICWPQCGIDRVFVVLLGIFSFLGQILLTISLQLEQAGPIAIARCADIVFAFIWQMIFFGETPTIYSLVGALLVVSSVILTALRKWAISLPRESMLRKKLQFLALD</sequence>
<feature type="transmembrane region" description="Helical" evidence="5">
    <location>
        <begin position="119"/>
        <end position="139"/>
    </location>
</feature>
<dbReference type="InterPro" id="IPR037185">
    <property type="entry name" value="EmrE-like"/>
</dbReference>
<keyword evidence="3 5" id="KW-1133">Transmembrane helix</keyword>
<feature type="domain" description="EamA" evidence="6">
    <location>
        <begin position="193"/>
        <end position="324"/>
    </location>
</feature>
<feature type="transmembrane region" description="Helical" evidence="5">
    <location>
        <begin position="93"/>
        <end position="113"/>
    </location>
</feature>
<dbReference type="PANTHER" id="PTHR22911:SF6">
    <property type="entry name" value="SOLUTE CARRIER FAMILY 35 MEMBER G1"/>
    <property type="match status" value="1"/>
</dbReference>
<feature type="transmembrane region" description="Helical" evidence="5">
    <location>
        <begin position="146"/>
        <end position="163"/>
    </location>
</feature>
<evidence type="ECO:0000256" key="2">
    <source>
        <dbReference type="ARBA" id="ARBA00022692"/>
    </source>
</evidence>
<evidence type="ECO:0000256" key="3">
    <source>
        <dbReference type="ARBA" id="ARBA00022989"/>
    </source>
</evidence>
<evidence type="ECO:0000313" key="8">
    <source>
        <dbReference type="Proteomes" id="UP000594454"/>
    </source>
</evidence>
<feature type="domain" description="EamA" evidence="6">
    <location>
        <begin position="33"/>
        <end position="163"/>
    </location>
</feature>